<dbReference type="InterPro" id="IPR027417">
    <property type="entry name" value="P-loop_NTPase"/>
</dbReference>
<dbReference type="Pfam" id="PF19263">
    <property type="entry name" value="DUF5906"/>
    <property type="match status" value="1"/>
</dbReference>
<dbReference type="PANTHER" id="PTHR35372">
    <property type="entry name" value="ATP BINDING PROTEIN-RELATED"/>
    <property type="match status" value="1"/>
</dbReference>
<dbReference type="SMART" id="SM00885">
    <property type="entry name" value="D5_N"/>
    <property type="match status" value="1"/>
</dbReference>
<accession>W6M175</accession>
<reference evidence="6" key="1">
    <citation type="submission" date="2013-07" db="EMBL/GenBank/DDBJ databases">
        <authorList>
            <person name="McIlroy S."/>
        </authorList>
    </citation>
    <scope>NUCLEOTIDE SEQUENCE [LARGE SCALE GENOMIC DNA]</scope>
    <source>
        <strain evidence="6">Run_A_D11</strain>
    </source>
</reference>
<name>W6M175_9GAMM</name>
<dbReference type="GO" id="GO:0004386">
    <property type="term" value="F:helicase activity"/>
    <property type="evidence" value="ECO:0007669"/>
    <property type="project" value="UniProtKB-KW"/>
</dbReference>
<protein>
    <submittedName>
        <fullName evidence="6">Phage/plasmid primase, P4 family</fullName>
    </submittedName>
</protein>
<dbReference type="SUPFAM" id="SSF57783">
    <property type="entry name" value="Zinc beta-ribbon"/>
    <property type="match status" value="1"/>
</dbReference>
<dbReference type="Proteomes" id="UP000035760">
    <property type="component" value="Unassembled WGS sequence"/>
</dbReference>
<dbReference type="NCBIfam" id="TIGR01613">
    <property type="entry name" value="primase_Cterm"/>
    <property type="match status" value="1"/>
</dbReference>
<keyword evidence="3" id="KW-0347">Helicase</keyword>
<evidence type="ECO:0000313" key="6">
    <source>
        <dbReference type="EMBL" id="CDI01172.1"/>
    </source>
</evidence>
<evidence type="ECO:0000256" key="2">
    <source>
        <dbReference type="ARBA" id="ARBA00022801"/>
    </source>
</evidence>
<dbReference type="Gene3D" id="3.90.580.10">
    <property type="entry name" value="Zinc finger, CHC2-type domain"/>
    <property type="match status" value="1"/>
</dbReference>
<dbReference type="SUPFAM" id="SSF52540">
    <property type="entry name" value="P-loop containing nucleoside triphosphate hydrolases"/>
    <property type="match status" value="1"/>
</dbReference>
<dbReference type="Gene3D" id="3.40.1360.10">
    <property type="match status" value="1"/>
</dbReference>
<keyword evidence="1" id="KW-0547">Nucleotide-binding</keyword>
<dbReference type="GO" id="GO:0003677">
    <property type="term" value="F:DNA binding"/>
    <property type="evidence" value="ECO:0007669"/>
    <property type="project" value="InterPro"/>
</dbReference>
<dbReference type="PANTHER" id="PTHR35372:SF2">
    <property type="entry name" value="SF3 HELICASE DOMAIN-CONTAINING PROTEIN"/>
    <property type="match status" value="1"/>
</dbReference>
<feature type="domain" description="SF3 helicase" evidence="5">
    <location>
        <begin position="463"/>
        <end position="631"/>
    </location>
</feature>
<organism evidence="6 7">
    <name type="scientific">Candidatus Competibacter denitrificans Run_A_D11</name>
    <dbReference type="NCBI Taxonomy" id="1400863"/>
    <lineage>
        <taxon>Bacteria</taxon>
        <taxon>Pseudomonadati</taxon>
        <taxon>Pseudomonadota</taxon>
        <taxon>Gammaproteobacteria</taxon>
        <taxon>Candidatus Competibacteraceae</taxon>
        <taxon>Candidatus Competibacter</taxon>
    </lineage>
</organism>
<dbReference type="AlphaFoldDB" id="W6M175"/>
<dbReference type="InterPro" id="IPR014015">
    <property type="entry name" value="Helicase_SF3_DNA-vir"/>
</dbReference>
<reference evidence="6" key="2">
    <citation type="submission" date="2014-03" db="EMBL/GenBank/DDBJ databases">
        <title>Candidatus Competibacter-lineage genomes retrieved from metagenomes reveal functional metabolic diversity.</title>
        <authorList>
            <person name="McIlroy S.J."/>
            <person name="Albertsen M."/>
            <person name="Andresen E.K."/>
            <person name="Saunders A.M."/>
            <person name="Kristiansen R."/>
            <person name="Stokholm-Bjerregaard M."/>
            <person name="Nielsen K.L."/>
            <person name="Nielsen P.H."/>
        </authorList>
    </citation>
    <scope>NUCLEOTIDE SEQUENCE</scope>
    <source>
        <strain evidence="6">Run_A_D11</strain>
    </source>
</reference>
<evidence type="ECO:0000256" key="3">
    <source>
        <dbReference type="ARBA" id="ARBA00022806"/>
    </source>
</evidence>
<dbReference type="InterPro" id="IPR006500">
    <property type="entry name" value="Helicase_put_C_phage/plasmid"/>
</dbReference>
<dbReference type="PROSITE" id="PS51206">
    <property type="entry name" value="SF3_HELICASE_1"/>
    <property type="match status" value="1"/>
</dbReference>
<dbReference type="Pfam" id="PF08706">
    <property type="entry name" value="D5_N"/>
    <property type="match status" value="1"/>
</dbReference>
<dbReference type="InterPro" id="IPR045455">
    <property type="entry name" value="NrS-1_pol-like_helicase"/>
</dbReference>
<dbReference type="InterPro" id="IPR014818">
    <property type="entry name" value="Phage/plasmid_primase_P4_C"/>
</dbReference>
<dbReference type="InterPro" id="IPR036977">
    <property type="entry name" value="DNA_primase_Znf_CHC2"/>
</dbReference>
<dbReference type="RefSeq" id="WP_048670295.1">
    <property type="nucleotide sequence ID" value="NZ_CBTJ020000018.1"/>
</dbReference>
<dbReference type="Gene3D" id="3.40.50.300">
    <property type="entry name" value="P-loop containing nucleotide triphosphate hydrolases"/>
    <property type="match status" value="1"/>
</dbReference>
<keyword evidence="2" id="KW-0378">Hydrolase</keyword>
<dbReference type="InterPro" id="IPR051620">
    <property type="entry name" value="ORF904-like_C"/>
</dbReference>
<dbReference type="OrthoDB" id="784829at2"/>
<evidence type="ECO:0000256" key="4">
    <source>
        <dbReference type="ARBA" id="ARBA00022840"/>
    </source>
</evidence>
<dbReference type="CDD" id="cd00188">
    <property type="entry name" value="TOPRIM"/>
    <property type="match status" value="1"/>
</dbReference>
<dbReference type="SUPFAM" id="SSF56731">
    <property type="entry name" value="DNA primase core"/>
    <property type="match status" value="1"/>
</dbReference>
<keyword evidence="7" id="KW-1185">Reference proteome</keyword>
<dbReference type="STRING" id="1400863.BN873_130007"/>
<dbReference type="GO" id="GO:0008270">
    <property type="term" value="F:zinc ion binding"/>
    <property type="evidence" value="ECO:0007669"/>
    <property type="project" value="InterPro"/>
</dbReference>
<dbReference type="InterPro" id="IPR004968">
    <property type="entry name" value="DNA_primase/NTPase_C"/>
</dbReference>
<evidence type="ECO:0000256" key="1">
    <source>
        <dbReference type="ARBA" id="ARBA00022741"/>
    </source>
</evidence>
<dbReference type="GO" id="GO:0005524">
    <property type="term" value="F:ATP binding"/>
    <property type="evidence" value="ECO:0007669"/>
    <property type="project" value="UniProtKB-KW"/>
</dbReference>
<sequence>MSSLDDALTALERVTGYRPVKSGDAYKARCPCHEDHNPSLSVKMNGRLLLHCFAGCPYDHIIAALDLTPGPSTGPRQIVATYCYRDAAGLEVRQKIRYAPKDFRIRHRGPAGEWIYKAGPGPAVLYRLPELRQAIAQGVTVFVVEGEKDCDRLAAGGLIATTNIEGAAKPDQKAKWRREYTTQLAGAARVVLLPDHDEPGRAHMAYIAHALRGQVGEVRRLELPGLPAKGDVSDWLNQGHTLEELQALAATAPVFAAPPVPAPAPARPSNPTGQAEAVYCPPTVSPCTHLANSHRIRHYYQGRIWYALGLGWVLWTGQFWRPDPTSEGSIATGFVDGLSRLIARESATLARRAADEADEDRRKSLMIQAEALLKWAVQSEHERTIAAGLKLSKHALLIEYGDLNADPWLFNVQNGTVDLRTGQLRPHDPADRITFIAPITYDPAATCPMWLLFLSQVFAGDDALVAFIQRAVGWSLTGVVKERALFFLYGDTGKNGKTTLVEAIMKLVGNCGESSYGYGRKVGADTFMKSKNPEDNQRKAATLAGPRFVCTSEVDEEHRLNEQLIKDITGGDTIEGRRLYQEAFTFKPQFKPWMYGNHKPEIRGTDDAIWSRVRLVPFEVSFKGREDLDLADKLEAELPGILNWAIRGCLDWQRNGLQPPAKVQAATQAYREEMDVFGPFIAECCIIHRNAEVLSSQLWAAYRDWCAANGVKEESQTKLGKYMTYKGFYLKKTVGKIKRLGIGLIALDGGGH</sequence>
<dbReference type="Pfam" id="PF03288">
    <property type="entry name" value="Pox_D5"/>
    <property type="match status" value="1"/>
</dbReference>
<dbReference type="GO" id="GO:0016787">
    <property type="term" value="F:hydrolase activity"/>
    <property type="evidence" value="ECO:0007669"/>
    <property type="project" value="UniProtKB-KW"/>
</dbReference>
<dbReference type="EMBL" id="CBTJ020000018">
    <property type="protein sequence ID" value="CDI01172.1"/>
    <property type="molecule type" value="Genomic_DNA"/>
</dbReference>
<evidence type="ECO:0000259" key="5">
    <source>
        <dbReference type="PROSITE" id="PS51206"/>
    </source>
</evidence>
<comment type="caution">
    <text evidence="6">The sequence shown here is derived from an EMBL/GenBank/DDBJ whole genome shotgun (WGS) entry which is preliminary data.</text>
</comment>
<keyword evidence="4" id="KW-0067">ATP-binding</keyword>
<evidence type="ECO:0000313" key="7">
    <source>
        <dbReference type="Proteomes" id="UP000035760"/>
    </source>
</evidence>
<dbReference type="GO" id="GO:0006260">
    <property type="term" value="P:DNA replication"/>
    <property type="evidence" value="ECO:0007669"/>
    <property type="project" value="InterPro"/>
</dbReference>
<proteinExistence type="predicted"/>
<gene>
    <name evidence="6" type="ORF">BN873_130007</name>
</gene>